<organism evidence="1 2">
    <name type="scientific">Rhizobium multihospitium</name>
    <dbReference type="NCBI Taxonomy" id="410764"/>
    <lineage>
        <taxon>Bacteria</taxon>
        <taxon>Pseudomonadati</taxon>
        <taxon>Pseudomonadota</taxon>
        <taxon>Alphaproteobacteria</taxon>
        <taxon>Hyphomicrobiales</taxon>
        <taxon>Rhizobiaceae</taxon>
        <taxon>Rhizobium/Agrobacterium group</taxon>
        <taxon>Rhizobium</taxon>
    </lineage>
</organism>
<dbReference type="EMBL" id="FMAG01000006">
    <property type="protein sequence ID" value="SCB40797.1"/>
    <property type="molecule type" value="Genomic_DNA"/>
</dbReference>
<evidence type="ECO:0000313" key="1">
    <source>
        <dbReference type="EMBL" id="SCB40797.1"/>
    </source>
</evidence>
<dbReference type="STRING" id="410764.GA0061103_5699"/>
<evidence type="ECO:0000313" key="2">
    <source>
        <dbReference type="Proteomes" id="UP000199101"/>
    </source>
</evidence>
<keyword evidence="2" id="KW-1185">Reference proteome</keyword>
<accession>A0A1C3WL68</accession>
<dbReference type="AlphaFoldDB" id="A0A1C3WL68"/>
<proteinExistence type="predicted"/>
<protein>
    <submittedName>
        <fullName evidence="1">Uncharacterized protein</fullName>
    </submittedName>
</protein>
<name>A0A1C3WL68_9HYPH</name>
<dbReference type="Proteomes" id="UP000199101">
    <property type="component" value="Unassembled WGS sequence"/>
</dbReference>
<reference evidence="2" key="1">
    <citation type="submission" date="2016-08" db="EMBL/GenBank/DDBJ databases">
        <authorList>
            <person name="Varghese N."/>
            <person name="Submissions Spin"/>
        </authorList>
    </citation>
    <scope>NUCLEOTIDE SEQUENCE [LARGE SCALE GENOMIC DNA]</scope>
    <source>
        <strain evidence="2">HAMBI 2975</strain>
    </source>
</reference>
<sequence>MEKGKHELNEFKKIQKLIARNEQAIAAYRGAGASIYYRPARNNEGWFVRLMQKHNIPPACENPLTPGTVSVLMVQD</sequence>
<gene>
    <name evidence="1" type="ORF">GA0061103_5699</name>
</gene>